<accession>A0A485KXH1</accession>
<gene>
    <name evidence="3" type="primary">Aste57867_13198</name>
    <name evidence="2" type="ORF">As57867_013149</name>
    <name evidence="3" type="ORF">ASTE57867_13198</name>
</gene>
<name>A0A485KXH1_9STRA</name>
<feature type="region of interest" description="Disordered" evidence="1">
    <location>
        <begin position="1"/>
        <end position="32"/>
    </location>
</feature>
<dbReference type="EMBL" id="VJMH01005438">
    <property type="protein sequence ID" value="KAF0695985.1"/>
    <property type="molecule type" value="Genomic_DNA"/>
</dbReference>
<reference evidence="2" key="2">
    <citation type="submission" date="2019-06" db="EMBL/GenBank/DDBJ databases">
        <title>Genomics analysis of Aphanomyces spp. identifies a new class of oomycete effector associated with host adaptation.</title>
        <authorList>
            <person name="Gaulin E."/>
        </authorList>
    </citation>
    <scope>NUCLEOTIDE SEQUENCE</scope>
    <source>
        <strain evidence="2">CBS 578.67</strain>
    </source>
</reference>
<dbReference type="EMBL" id="CAADRA010005459">
    <property type="protein sequence ID" value="VFT90038.1"/>
    <property type="molecule type" value="Genomic_DNA"/>
</dbReference>
<organism evidence="3 4">
    <name type="scientific">Aphanomyces stellatus</name>
    <dbReference type="NCBI Taxonomy" id="120398"/>
    <lineage>
        <taxon>Eukaryota</taxon>
        <taxon>Sar</taxon>
        <taxon>Stramenopiles</taxon>
        <taxon>Oomycota</taxon>
        <taxon>Saprolegniomycetes</taxon>
        <taxon>Saprolegniales</taxon>
        <taxon>Verrucalvaceae</taxon>
        <taxon>Aphanomyces</taxon>
    </lineage>
</organism>
<protein>
    <submittedName>
        <fullName evidence="3">Aste57867_13198 protein</fullName>
    </submittedName>
</protein>
<proteinExistence type="predicted"/>
<sequence>MLSMTASVKSADVTPTHRDEPNDTHFASPAKSMMSRKKCSHCASGFVVLSGSEGSSFCSSDCRAMDVYLKSSRQTLSPADNSDEEDEEADFVMIDQTQYGMRLRRVPGGQRRMSNPVAIPERTFQFVDECVDSLQ</sequence>
<evidence type="ECO:0000313" key="2">
    <source>
        <dbReference type="EMBL" id="KAF0695985.1"/>
    </source>
</evidence>
<dbReference type="AlphaFoldDB" id="A0A485KXH1"/>
<reference evidence="3 4" key="1">
    <citation type="submission" date="2019-03" db="EMBL/GenBank/DDBJ databases">
        <authorList>
            <person name="Gaulin E."/>
            <person name="Dumas B."/>
        </authorList>
    </citation>
    <scope>NUCLEOTIDE SEQUENCE [LARGE SCALE GENOMIC DNA]</scope>
    <source>
        <strain evidence="3">CBS 568.67</strain>
    </source>
</reference>
<evidence type="ECO:0000256" key="1">
    <source>
        <dbReference type="SAM" id="MobiDB-lite"/>
    </source>
</evidence>
<evidence type="ECO:0000313" key="3">
    <source>
        <dbReference type="EMBL" id="VFT90038.1"/>
    </source>
</evidence>
<keyword evidence="4" id="KW-1185">Reference proteome</keyword>
<dbReference type="Proteomes" id="UP000332933">
    <property type="component" value="Unassembled WGS sequence"/>
</dbReference>
<evidence type="ECO:0000313" key="4">
    <source>
        <dbReference type="Proteomes" id="UP000332933"/>
    </source>
</evidence>
<dbReference type="OrthoDB" id="10331638at2759"/>